<dbReference type="RefSeq" id="WP_160003152.1">
    <property type="nucleotide sequence ID" value="NZ_FNVE01000003.1"/>
</dbReference>
<dbReference type="Gene3D" id="3.10.100.10">
    <property type="entry name" value="Mannose-Binding Protein A, subunit A"/>
    <property type="match status" value="1"/>
</dbReference>
<dbReference type="InterPro" id="IPR010221">
    <property type="entry name" value="VCBS_dom"/>
</dbReference>
<comment type="caution">
    <text evidence="2">The sequence shown here is derived from an EMBL/GenBank/DDBJ whole genome shotgun (WGS) entry which is preliminary data.</text>
</comment>
<dbReference type="InterPro" id="IPR025592">
    <property type="entry name" value="DUF4347"/>
</dbReference>
<dbReference type="NCBIfam" id="NF012209">
    <property type="entry name" value="LEPR-8K"/>
    <property type="match status" value="1"/>
</dbReference>
<organism evidence="2 3">
    <name type="scientific">Halopseudomonas aestusnigri</name>
    <dbReference type="NCBI Taxonomy" id="857252"/>
    <lineage>
        <taxon>Bacteria</taxon>
        <taxon>Pseudomonadati</taxon>
        <taxon>Pseudomonadota</taxon>
        <taxon>Gammaproteobacteria</taxon>
        <taxon>Pseudomonadales</taxon>
        <taxon>Pseudomonadaceae</taxon>
        <taxon>Halopseudomonas</taxon>
    </lineage>
</organism>
<dbReference type="PANTHER" id="PTHR22802:SF456">
    <property type="entry name" value="FI01427P"/>
    <property type="match status" value="1"/>
</dbReference>
<accession>A0AAQ1G611</accession>
<dbReference type="InterPro" id="IPR040853">
    <property type="entry name" value="RapA2_cadherin-like"/>
</dbReference>
<name>A0AAQ1G611_9GAMM</name>
<dbReference type="PROSITE" id="PS50041">
    <property type="entry name" value="C_TYPE_LECTIN_2"/>
    <property type="match status" value="1"/>
</dbReference>
<dbReference type="SMART" id="SM00034">
    <property type="entry name" value="CLECT"/>
    <property type="match status" value="1"/>
</dbReference>
<dbReference type="InterPro" id="IPR016186">
    <property type="entry name" value="C-type_lectin-like/link_sf"/>
</dbReference>
<keyword evidence="3" id="KW-1185">Reference proteome</keyword>
<dbReference type="InterPro" id="IPR034007">
    <property type="entry name" value="CTLD_bac"/>
</dbReference>
<dbReference type="InterPro" id="IPR016187">
    <property type="entry name" value="CTDL_fold"/>
</dbReference>
<dbReference type="Pfam" id="PF14252">
    <property type="entry name" value="DUF4347"/>
    <property type="match status" value="1"/>
</dbReference>
<dbReference type="PANTHER" id="PTHR22802">
    <property type="entry name" value="C-TYPE LECTIN SUPERFAMILY MEMBER"/>
    <property type="match status" value="1"/>
</dbReference>
<evidence type="ECO:0000313" key="2">
    <source>
        <dbReference type="EMBL" id="SEG03459.1"/>
    </source>
</evidence>
<feature type="domain" description="C-type lectin" evidence="1">
    <location>
        <begin position="1003"/>
        <end position="1124"/>
    </location>
</feature>
<sequence length="1359" mass="139722">MKKHTPANAVRFRRKPLISALEPRILLDGAAVATAVEMTTDVAFQEAATHTASAEQSMHFAAPAPTASEPGNRREVAFVDTSVDNYQDLIDGLDDGVEVILIDSSENGLEQMVAALQGQSGIDAIHLFSHGDVGELKLGTLTLNGENLDANAQLLAALGETLTESGDLMLYGCYVGSDSEGQGFLDAVAQLTSADVAASEDLTGAQALGGDWELEVTSGSIETTALVAAGYDGTLAPLVISNLDDLQYSEGDGAVLIDGDVTIGGGTDYTGGYIDFEIGGATSSESLGFISDSTPSTVDGEVSIVGTTVYRGNGSVAIVIGSVDLVKNGENGQPLRINFSNAFENGDFQDGTNGSTVIAGWTSVMQRLRMGVDQIAGQLTPVDPTYPASNGSVGDNTTGGNFVQSAKLSNYAGSDASDLAIELDTGAASFNQSYGVIRGPAVYSDGAVALQAGDKVSFDWKALSGGDAYDAFGYIIDVNTGETITILDRTGTSSNQETNWAREEITIGAGQEGVYRFVFVAGSYDFTGGNYVGGKLMIDDVKVTQANPPGPVGDSVLTSLAQRITYENTAVDYNTLTRTVTVSVMDKAGNTGSDTSQVTIAERNNAPSFSGNATLGAVNEDTTIPAGSSVGTLFGSLFSDVDASFDPKDSLAGIIITGDASDSSQGEWQYSTDGTNWLAVGTVSADAGLLLSSTASLRFVPAADYNGAPGSLSVHAVDSSDPGITFTSGATRQAFDTTAVGSTGGTAAVSAAAVSLGTSITAVNDIPVIDNSTGTVTGASEDTARTITYAELQALANASDKEDASVSFRIDSILSGTLRRESGGVLSDVVAGTTLLAPGESLIWLPGSNANGVLSAFTVKAVDSQNGVSAASLQVNVQVAAVNDPVSITGKSSVTLNEDSSILINGFALTDVEGDNVTVRISSNHGNLTLDNPGSVSVSQSGGHTLVFSGAIGDVQAALNSLRYAGDADYFGSDQLTIEASDDSGTSWQPYRVDEQGLFYNPANGHYYEYVSSPGMTWADAKAAAESRELFGLKGYLATVTSAEENAFITPKLGGDGWMGASDAAIEGQWRWVTGPEAGTLFWTGTGSGSSVDGNYENWGDGEPNNAGEEDYAHFISSNGKWNDYAFNNGAISGYIVEYGGAGFGTLEAATLDITINAVNDTPVVTGVDTDGAINDSGTLTDTGSITFADADPSDRPAATETTKSVTAKRADGTTNLPLTTEQLAAIENAFSISPAVGNDNNGTINWTYDIDAGDLEFLAEGEVVTAVFTITVDDGQGGTATQDVTVTLTGSNDVPEISVGDVAGEITDGSSDLTDSGSISFSDVDLTDRPTASEVIKSVTAKKADGTTNLPLTTEQLA</sequence>
<dbReference type="CDD" id="cd03603">
    <property type="entry name" value="CLECT_VCBS"/>
    <property type="match status" value="1"/>
</dbReference>
<evidence type="ECO:0000259" key="1">
    <source>
        <dbReference type="PROSITE" id="PS50041"/>
    </source>
</evidence>
<evidence type="ECO:0000313" key="3">
    <source>
        <dbReference type="Proteomes" id="UP000243518"/>
    </source>
</evidence>
<dbReference type="EMBL" id="FNVE01000003">
    <property type="protein sequence ID" value="SEG03459.1"/>
    <property type="molecule type" value="Genomic_DNA"/>
</dbReference>
<proteinExistence type="predicted"/>
<dbReference type="NCBIfam" id="TIGR01965">
    <property type="entry name" value="VCBS_repeat"/>
    <property type="match status" value="1"/>
</dbReference>
<dbReference type="Pfam" id="PF00059">
    <property type="entry name" value="Lectin_C"/>
    <property type="match status" value="1"/>
</dbReference>
<dbReference type="InterPro" id="IPR053786">
    <property type="entry name" value="LEPRxLL_CS"/>
</dbReference>
<protein>
    <submittedName>
        <fullName evidence="2">VCBS repeat-containing protein</fullName>
    </submittedName>
</protein>
<dbReference type="InterPro" id="IPR051004">
    <property type="entry name" value="DC-SIGN_domain-containing"/>
</dbReference>
<reference evidence="2 3" key="1">
    <citation type="submission" date="2016-10" db="EMBL/GenBank/DDBJ databases">
        <authorList>
            <person name="Varghese N."/>
            <person name="Submissions S."/>
        </authorList>
    </citation>
    <scope>NUCLEOTIDE SEQUENCE [LARGE SCALE GENOMIC DNA]</scope>
    <source>
        <strain evidence="2 3">CECT 8317</strain>
    </source>
</reference>
<dbReference type="Proteomes" id="UP000243518">
    <property type="component" value="Unassembled WGS sequence"/>
</dbReference>
<dbReference type="SUPFAM" id="SSF56436">
    <property type="entry name" value="C-type lectin-like"/>
    <property type="match status" value="1"/>
</dbReference>
<dbReference type="InterPro" id="IPR001304">
    <property type="entry name" value="C-type_lectin-like"/>
</dbReference>
<dbReference type="Pfam" id="PF17803">
    <property type="entry name" value="Cadherin_4"/>
    <property type="match status" value="1"/>
</dbReference>
<feature type="non-terminal residue" evidence="2">
    <location>
        <position position="1359"/>
    </location>
</feature>
<gene>
    <name evidence="2" type="ORF">SAMN05216586_10327</name>
</gene>